<feature type="compositionally biased region" description="Basic and acidic residues" evidence="1">
    <location>
        <begin position="470"/>
        <end position="486"/>
    </location>
</feature>
<reference evidence="2 3" key="1">
    <citation type="submission" date="2019-03" db="EMBL/GenBank/DDBJ databases">
        <title>Deep-cultivation of Planctomycetes and their phenomic and genomic characterization uncovers novel biology.</title>
        <authorList>
            <person name="Wiegand S."/>
            <person name="Jogler M."/>
            <person name="Boedeker C."/>
            <person name="Pinto D."/>
            <person name="Vollmers J."/>
            <person name="Rivas-Marin E."/>
            <person name="Kohn T."/>
            <person name="Peeters S.H."/>
            <person name="Heuer A."/>
            <person name="Rast P."/>
            <person name="Oberbeckmann S."/>
            <person name="Bunk B."/>
            <person name="Jeske O."/>
            <person name="Meyerdierks A."/>
            <person name="Storesund J.E."/>
            <person name="Kallscheuer N."/>
            <person name="Luecker S."/>
            <person name="Lage O.M."/>
            <person name="Pohl T."/>
            <person name="Merkel B.J."/>
            <person name="Hornburger P."/>
            <person name="Mueller R.-W."/>
            <person name="Bruemmer F."/>
            <person name="Labrenz M."/>
            <person name="Spormann A.M."/>
            <person name="Op den Camp H."/>
            <person name="Overmann J."/>
            <person name="Amann R."/>
            <person name="Jetten M.S.M."/>
            <person name="Mascher T."/>
            <person name="Medema M.H."/>
            <person name="Devos D.P."/>
            <person name="Kaster A.-K."/>
            <person name="Ovreas L."/>
            <person name="Rohde M."/>
            <person name="Galperin M.Y."/>
            <person name="Jogler C."/>
        </authorList>
    </citation>
    <scope>NUCLEOTIDE SEQUENCE [LARGE SCALE GENOMIC DNA]</scope>
    <source>
        <strain evidence="2 3">Enr17</strain>
    </source>
</reference>
<feature type="compositionally biased region" description="Polar residues" evidence="1">
    <location>
        <begin position="487"/>
        <end position="497"/>
    </location>
</feature>
<dbReference type="GO" id="GO:0005198">
    <property type="term" value="F:structural molecule activity"/>
    <property type="evidence" value="ECO:0007669"/>
    <property type="project" value="InterPro"/>
</dbReference>
<name>A0A518ICL2_9PLAN</name>
<gene>
    <name evidence="2" type="ORF">Enr17x_28900</name>
</gene>
<dbReference type="InterPro" id="IPR006429">
    <property type="entry name" value="Phage_lambda_portal"/>
</dbReference>
<dbReference type="AlphaFoldDB" id="A0A518ICL2"/>
<dbReference type="Proteomes" id="UP000318313">
    <property type="component" value="Chromosome"/>
</dbReference>
<feature type="region of interest" description="Disordered" evidence="1">
    <location>
        <begin position="470"/>
        <end position="497"/>
    </location>
</feature>
<evidence type="ECO:0000256" key="1">
    <source>
        <dbReference type="SAM" id="MobiDB-lite"/>
    </source>
</evidence>
<protein>
    <submittedName>
        <fullName evidence="2">Phage portal protein, lambda family</fullName>
    </submittedName>
</protein>
<evidence type="ECO:0000313" key="2">
    <source>
        <dbReference type="EMBL" id="QDV50845.1"/>
    </source>
</evidence>
<dbReference type="KEGG" id="gfm:Enr17x_28900"/>
<proteinExistence type="predicted"/>
<organism evidence="2 3">
    <name type="scientific">Gimesia fumaroli</name>
    <dbReference type="NCBI Taxonomy" id="2527976"/>
    <lineage>
        <taxon>Bacteria</taxon>
        <taxon>Pseudomonadati</taxon>
        <taxon>Planctomycetota</taxon>
        <taxon>Planctomycetia</taxon>
        <taxon>Planctomycetales</taxon>
        <taxon>Planctomycetaceae</taxon>
        <taxon>Gimesia</taxon>
    </lineage>
</organism>
<evidence type="ECO:0000313" key="3">
    <source>
        <dbReference type="Proteomes" id="UP000318313"/>
    </source>
</evidence>
<dbReference type="OrthoDB" id="1551107at2"/>
<dbReference type="GO" id="GO:0019068">
    <property type="term" value="P:virion assembly"/>
    <property type="evidence" value="ECO:0007669"/>
    <property type="project" value="InterPro"/>
</dbReference>
<accession>A0A518ICL2</accession>
<dbReference type="EMBL" id="CP037452">
    <property type="protein sequence ID" value="QDV50845.1"/>
    <property type="molecule type" value="Genomic_DNA"/>
</dbReference>
<sequence length="497" mass="56876">MGKPIIDRCVDYMFPSWGLKRAQARAFLASYDAAQKKRGSKDRGGKQNGGSGDDHIDHYDLWTLRETARDLDRNNGLAMAIVDRIMENVISSTGFELRPKTLHDDSNKRIKEDFAYWFIHELDACREFSGWSYMRNVFRSYKRDGDYFLQFRTAGNCSVMGFEGDRVLNPNGQLTGMTIGGLETINGIAKKDGVKKYLWVADKAPTSPYVPASDGKAIRADRVIQIYSPRRTTQGRGIPICAPLIREIDDIDDLLAWERQAAKLAASQNMVVKTENPVGAAEWMKSIYTDRDQSEERLEEIDPLSLNYLRVGEEIQSIQSNRPNNTFESFILLLNRYVGIPLGLPLELVLLDFSKVNFASSRQLLNQAQRRFEIEQDDFSWFMFKIYQLWLMVRMERGFYDRDKLGPNPFSHVWGFPGWPSPNPLQDAQACALAIQYAFGSRTDWNRKRGVSQDQVEQELEKENKQLVERAIPVKDSVEPPSRRTQENQPSKSQGAV</sequence>
<dbReference type="Pfam" id="PF05136">
    <property type="entry name" value="Phage_portal_2"/>
    <property type="match status" value="1"/>
</dbReference>
<keyword evidence="3" id="KW-1185">Reference proteome</keyword>
<dbReference type="RefSeq" id="WP_145309634.1">
    <property type="nucleotide sequence ID" value="NZ_CP037452.1"/>
</dbReference>